<evidence type="ECO:0000256" key="1">
    <source>
        <dbReference type="SAM" id="MobiDB-lite"/>
    </source>
</evidence>
<keyword evidence="3" id="KW-1185">Reference proteome</keyword>
<dbReference type="RefSeq" id="WP_394823255.1">
    <property type="nucleotide sequence ID" value="NZ_CP089984.1"/>
</dbReference>
<evidence type="ECO:0000313" key="3">
    <source>
        <dbReference type="Proteomes" id="UP001370348"/>
    </source>
</evidence>
<dbReference type="EMBL" id="CP089984">
    <property type="protein sequence ID" value="WXB13642.1"/>
    <property type="molecule type" value="Genomic_DNA"/>
</dbReference>
<organism evidence="2 3">
    <name type="scientific">Pendulispora albinea</name>
    <dbReference type="NCBI Taxonomy" id="2741071"/>
    <lineage>
        <taxon>Bacteria</taxon>
        <taxon>Pseudomonadati</taxon>
        <taxon>Myxococcota</taxon>
        <taxon>Myxococcia</taxon>
        <taxon>Myxococcales</taxon>
        <taxon>Sorangiineae</taxon>
        <taxon>Pendulisporaceae</taxon>
        <taxon>Pendulispora</taxon>
    </lineage>
</organism>
<proteinExistence type="predicted"/>
<accession>A0ABZ2LRU7</accession>
<gene>
    <name evidence="2" type="ORF">LZC94_38130</name>
</gene>
<feature type="region of interest" description="Disordered" evidence="1">
    <location>
        <begin position="1"/>
        <end position="23"/>
    </location>
</feature>
<sequence>MKVDHHTLSSMERLTGSQVHRESRRAVEDVTSRFERLIKLTATPGWDEIDSEPISVQRWEQARRLVATIQDEVPLVSQAVPSAAGDGAIHIRWSLGDEKIFDVELSADGEIAWLTRDDGFRETGIAASLEDMVVLLRAFSEEA</sequence>
<reference evidence="2 3" key="1">
    <citation type="submission" date="2021-12" db="EMBL/GenBank/DDBJ databases">
        <title>Discovery of the Pendulisporaceae a myxobacterial family with distinct sporulation behavior and unique specialized metabolism.</title>
        <authorList>
            <person name="Garcia R."/>
            <person name="Popoff A."/>
            <person name="Bader C.D."/>
            <person name="Loehr J."/>
            <person name="Walesch S."/>
            <person name="Walt C."/>
            <person name="Boldt J."/>
            <person name="Bunk B."/>
            <person name="Haeckl F.J.F.P.J."/>
            <person name="Gunesch A.P."/>
            <person name="Birkelbach J."/>
            <person name="Nuebel U."/>
            <person name="Pietschmann T."/>
            <person name="Bach T."/>
            <person name="Mueller R."/>
        </authorList>
    </citation>
    <scope>NUCLEOTIDE SEQUENCE [LARGE SCALE GENOMIC DNA]</scope>
    <source>
        <strain evidence="2 3">MSr11954</strain>
    </source>
</reference>
<protein>
    <submittedName>
        <fullName evidence="2">Uncharacterized protein</fullName>
    </submittedName>
</protein>
<evidence type="ECO:0000313" key="2">
    <source>
        <dbReference type="EMBL" id="WXB13642.1"/>
    </source>
</evidence>
<feature type="compositionally biased region" description="Polar residues" evidence="1">
    <location>
        <begin position="8"/>
        <end position="18"/>
    </location>
</feature>
<name>A0ABZ2LRU7_9BACT</name>
<dbReference type="Proteomes" id="UP001370348">
    <property type="component" value="Chromosome"/>
</dbReference>